<evidence type="ECO:0000256" key="1">
    <source>
        <dbReference type="SAM" id="Phobius"/>
    </source>
</evidence>
<sequence>MAEGWVLVHSTSSFFSVFLPGIPSPILISFIIHQRRDAWIPASLTVPASLAGDGRLGEALNRDVLFSSSGFISFFHLFHYLSRVIHDSRLLVFHEFSRLDLPGF</sequence>
<feature type="transmembrane region" description="Helical" evidence="1">
    <location>
        <begin position="12"/>
        <end position="32"/>
    </location>
</feature>
<keyword evidence="1" id="KW-0472">Membrane</keyword>
<dbReference type="AlphaFoldDB" id="A0AAV0CWD9"/>
<organism evidence="2 3">
    <name type="scientific">Cuscuta epithymum</name>
    <dbReference type="NCBI Taxonomy" id="186058"/>
    <lineage>
        <taxon>Eukaryota</taxon>
        <taxon>Viridiplantae</taxon>
        <taxon>Streptophyta</taxon>
        <taxon>Embryophyta</taxon>
        <taxon>Tracheophyta</taxon>
        <taxon>Spermatophyta</taxon>
        <taxon>Magnoliopsida</taxon>
        <taxon>eudicotyledons</taxon>
        <taxon>Gunneridae</taxon>
        <taxon>Pentapetalae</taxon>
        <taxon>asterids</taxon>
        <taxon>lamiids</taxon>
        <taxon>Solanales</taxon>
        <taxon>Convolvulaceae</taxon>
        <taxon>Cuscuteae</taxon>
        <taxon>Cuscuta</taxon>
        <taxon>Cuscuta subgen. Cuscuta</taxon>
    </lineage>
</organism>
<keyword evidence="3" id="KW-1185">Reference proteome</keyword>
<dbReference type="Proteomes" id="UP001152523">
    <property type="component" value="Unassembled WGS sequence"/>
</dbReference>
<evidence type="ECO:0000313" key="3">
    <source>
        <dbReference type="Proteomes" id="UP001152523"/>
    </source>
</evidence>
<evidence type="ECO:0000313" key="2">
    <source>
        <dbReference type="EMBL" id="CAH9086003.1"/>
    </source>
</evidence>
<proteinExistence type="predicted"/>
<comment type="caution">
    <text evidence="2">The sequence shown here is derived from an EMBL/GenBank/DDBJ whole genome shotgun (WGS) entry which is preliminary data.</text>
</comment>
<dbReference type="EMBL" id="CAMAPF010000055">
    <property type="protein sequence ID" value="CAH9086003.1"/>
    <property type="molecule type" value="Genomic_DNA"/>
</dbReference>
<keyword evidence="1" id="KW-0812">Transmembrane</keyword>
<gene>
    <name evidence="2" type="ORF">CEPIT_LOCUS9660</name>
</gene>
<keyword evidence="1" id="KW-1133">Transmembrane helix</keyword>
<accession>A0AAV0CWD9</accession>
<name>A0AAV0CWD9_9ASTE</name>
<protein>
    <submittedName>
        <fullName evidence="2">Uncharacterized protein</fullName>
    </submittedName>
</protein>
<reference evidence="2" key="1">
    <citation type="submission" date="2022-07" db="EMBL/GenBank/DDBJ databases">
        <authorList>
            <person name="Macas J."/>
            <person name="Novak P."/>
            <person name="Neumann P."/>
        </authorList>
    </citation>
    <scope>NUCLEOTIDE SEQUENCE</scope>
</reference>